<organism evidence="2 3">
    <name type="scientific">Candidatus Protochlamydia naegleriophila</name>
    <dbReference type="NCBI Taxonomy" id="389348"/>
    <lineage>
        <taxon>Bacteria</taxon>
        <taxon>Pseudomonadati</taxon>
        <taxon>Chlamydiota</taxon>
        <taxon>Chlamydiia</taxon>
        <taxon>Parachlamydiales</taxon>
        <taxon>Parachlamydiaceae</taxon>
        <taxon>Candidatus Protochlamydia</taxon>
    </lineage>
</organism>
<evidence type="ECO:0000313" key="2">
    <source>
        <dbReference type="EMBL" id="CUI16161.1"/>
    </source>
</evidence>
<evidence type="ECO:0000313" key="3">
    <source>
        <dbReference type="Proteomes" id="UP000069902"/>
    </source>
</evidence>
<protein>
    <submittedName>
        <fullName evidence="2">Conserved hypothetical membrane protein</fullName>
    </submittedName>
</protein>
<reference evidence="3" key="1">
    <citation type="submission" date="2015-09" db="EMBL/GenBank/DDBJ databases">
        <authorList>
            <person name="Bertelli C."/>
        </authorList>
    </citation>
    <scope>NUCLEOTIDE SEQUENCE [LARGE SCALE GENOMIC DNA]</scope>
    <source>
        <strain evidence="3">KNic</strain>
    </source>
</reference>
<gene>
    <name evidence="2" type="ORF">PNK_0533</name>
</gene>
<keyword evidence="1" id="KW-0472">Membrane</keyword>
<keyword evidence="1" id="KW-1133">Transmembrane helix</keyword>
<feature type="transmembrane region" description="Helical" evidence="1">
    <location>
        <begin position="169"/>
        <end position="187"/>
    </location>
</feature>
<feature type="transmembrane region" description="Helical" evidence="1">
    <location>
        <begin position="6"/>
        <end position="32"/>
    </location>
</feature>
<dbReference type="KEGG" id="pnl:PNK_0533"/>
<proteinExistence type="predicted"/>
<dbReference type="EMBL" id="LN879502">
    <property type="protein sequence ID" value="CUI16161.1"/>
    <property type="molecule type" value="Genomic_DNA"/>
</dbReference>
<sequence length="189" mass="21416">MNSCFLIVLIGATVIGWLVAEVFLILIFRYLLPIKQGDLRQLFLNKAVELAKPEKDCLVDKVRAFNLEADVAPVLDVRLEDLIEHLRGQIPMGGMLLSGAWVERFKSKIKQEILKSLPAIKENLAKKVGQEFDFQKMIEEKVQALDFTELGRSFRQTYRSDLLKLRGSGALIGFGIGLLELVLFTFFCN</sequence>
<evidence type="ECO:0000256" key="1">
    <source>
        <dbReference type="SAM" id="Phobius"/>
    </source>
</evidence>
<dbReference type="InParanoid" id="A0A0U5EQ74"/>
<dbReference type="AlphaFoldDB" id="A0A0U5EQ74"/>
<dbReference type="RefSeq" id="WP_059060126.1">
    <property type="nucleotide sequence ID" value="NZ_LN879502.1"/>
</dbReference>
<keyword evidence="3" id="KW-1185">Reference proteome</keyword>
<dbReference type="PATRIC" id="fig|389348.3.peg.587"/>
<keyword evidence="1" id="KW-0812">Transmembrane</keyword>
<name>A0A0U5EQ74_9BACT</name>
<accession>A0A0U5EQ74</accession>
<dbReference type="Proteomes" id="UP000069902">
    <property type="component" value="Chromosome cPNK"/>
</dbReference>